<keyword evidence="3" id="KW-0663">Pyridoxal phosphate</keyword>
<dbReference type="GO" id="GO:0009097">
    <property type="term" value="P:isoleucine biosynthetic process"/>
    <property type="evidence" value="ECO:0007669"/>
    <property type="project" value="TreeGrafter"/>
</dbReference>
<gene>
    <name evidence="6" type="ORF">C942_00705</name>
</gene>
<dbReference type="SUPFAM" id="SSF53686">
    <property type="entry name" value="Tryptophan synthase beta subunit-like PLP-dependent enzymes"/>
    <property type="match status" value="1"/>
</dbReference>
<evidence type="ECO:0000313" key="6">
    <source>
        <dbReference type="EMBL" id="ELR65622.1"/>
    </source>
</evidence>
<dbReference type="Pfam" id="PF00291">
    <property type="entry name" value="PALP"/>
    <property type="match status" value="1"/>
</dbReference>
<dbReference type="OrthoDB" id="9811476at2"/>
<dbReference type="RefSeq" id="WP_007465518.1">
    <property type="nucleotide sequence ID" value="NZ_AMZO01000016.1"/>
</dbReference>
<dbReference type="InterPro" id="IPR050147">
    <property type="entry name" value="Ser/Thr_Dehydratase"/>
</dbReference>
<organism evidence="6 7">
    <name type="scientific">Photobacterium marinum</name>
    <dbReference type="NCBI Taxonomy" id="1056511"/>
    <lineage>
        <taxon>Bacteria</taxon>
        <taxon>Pseudomonadati</taxon>
        <taxon>Pseudomonadota</taxon>
        <taxon>Gammaproteobacteria</taxon>
        <taxon>Vibrionales</taxon>
        <taxon>Vibrionaceae</taxon>
        <taxon>Photobacterium</taxon>
    </lineage>
</organism>
<dbReference type="PANTHER" id="PTHR48078:SF6">
    <property type="entry name" value="L-THREONINE DEHYDRATASE CATABOLIC TDCB"/>
    <property type="match status" value="1"/>
</dbReference>
<keyword evidence="7" id="KW-1185">Reference proteome</keyword>
<evidence type="ECO:0000313" key="7">
    <source>
        <dbReference type="Proteomes" id="UP000011134"/>
    </source>
</evidence>
<dbReference type="Proteomes" id="UP000011134">
    <property type="component" value="Unassembled WGS sequence"/>
</dbReference>
<comment type="caution">
    <text evidence="6">The sequence shown here is derived from an EMBL/GenBank/DDBJ whole genome shotgun (WGS) entry which is preliminary data.</text>
</comment>
<dbReference type="CDD" id="cd01562">
    <property type="entry name" value="Thr-dehyd"/>
    <property type="match status" value="1"/>
</dbReference>
<dbReference type="Gene3D" id="3.40.50.1100">
    <property type="match status" value="2"/>
</dbReference>
<dbReference type="InterPro" id="IPR001926">
    <property type="entry name" value="TrpB-like_PALP"/>
</dbReference>
<dbReference type="GO" id="GO:0004794">
    <property type="term" value="F:threonine deaminase activity"/>
    <property type="evidence" value="ECO:0007669"/>
    <property type="project" value="TreeGrafter"/>
</dbReference>
<protein>
    <submittedName>
        <fullName evidence="6">Threonine dehydratase</fullName>
    </submittedName>
</protein>
<sequence length="332" mass="34982">MKIDKSIVAQRTAALQEKQFYSDNGVVKTPLVYSKVLSELCRCNLYFKCENLQNTGSFKVRGATSAMLNLSESDKVKGVITASSGNHGAATAMAAKTLGIPVTIYVPTSISAAKEEKILSCGATLIKVPGVGDNAERQAAADAKEQGLTYISPYNDLNIMAGQGTLAPEILEDLPDVDAIFISVGGGGLISGIGSWMKTRGCDANKNVDIVGCWPENAPAMLECMKAGRIIEVPEKETLSDGTAGGIEEGAITLSVCQDVISATTTVTETEIADAMKSVFEHHHYKVEGAAGVALAGLLKNTSKYKNKNVVVLLCGGNISEDKFNSIVNIRG</sequence>
<evidence type="ECO:0000259" key="5">
    <source>
        <dbReference type="Pfam" id="PF00291"/>
    </source>
</evidence>
<evidence type="ECO:0000256" key="3">
    <source>
        <dbReference type="ARBA" id="ARBA00022898"/>
    </source>
</evidence>
<dbReference type="PATRIC" id="fig|1056511.3.peg.2194"/>
<evidence type="ECO:0000256" key="2">
    <source>
        <dbReference type="ARBA" id="ARBA00010869"/>
    </source>
</evidence>
<dbReference type="AlphaFoldDB" id="L8JDY8"/>
<dbReference type="PANTHER" id="PTHR48078">
    <property type="entry name" value="THREONINE DEHYDRATASE, MITOCHONDRIAL-RELATED"/>
    <property type="match status" value="1"/>
</dbReference>
<dbReference type="InterPro" id="IPR036052">
    <property type="entry name" value="TrpB-like_PALP_sf"/>
</dbReference>
<reference evidence="6 7" key="1">
    <citation type="submission" date="2012-12" db="EMBL/GenBank/DDBJ databases">
        <title>Genome Assembly of Photobacterium sp. AK15.</title>
        <authorList>
            <person name="Khatri I."/>
            <person name="Vaidya B."/>
            <person name="Srinivas T.N.R."/>
            <person name="Subramanian S."/>
            <person name="Pinnaka A."/>
        </authorList>
    </citation>
    <scope>NUCLEOTIDE SEQUENCE [LARGE SCALE GENOMIC DNA]</scope>
    <source>
        <strain evidence="6 7">AK15</strain>
    </source>
</reference>
<dbReference type="FunFam" id="3.40.50.1100:FF:000005">
    <property type="entry name" value="Threonine dehydratase catabolic"/>
    <property type="match status" value="1"/>
</dbReference>
<feature type="domain" description="Tryptophan synthase beta chain-like PALP" evidence="5">
    <location>
        <begin position="25"/>
        <end position="316"/>
    </location>
</feature>
<evidence type="ECO:0000256" key="4">
    <source>
        <dbReference type="ARBA" id="ARBA00023239"/>
    </source>
</evidence>
<comment type="similarity">
    <text evidence="2">Belongs to the serine/threonine dehydratase family.</text>
</comment>
<dbReference type="EMBL" id="AMZO01000016">
    <property type="protein sequence ID" value="ELR65622.1"/>
    <property type="molecule type" value="Genomic_DNA"/>
</dbReference>
<dbReference type="GO" id="GO:0006565">
    <property type="term" value="P:L-serine catabolic process"/>
    <property type="evidence" value="ECO:0007669"/>
    <property type="project" value="TreeGrafter"/>
</dbReference>
<dbReference type="NCBIfam" id="NF005292">
    <property type="entry name" value="PRK06815.1"/>
    <property type="match status" value="1"/>
</dbReference>
<comment type="cofactor">
    <cofactor evidence="1">
        <name>pyridoxal 5'-phosphate</name>
        <dbReference type="ChEBI" id="CHEBI:597326"/>
    </cofactor>
</comment>
<dbReference type="GO" id="GO:0006567">
    <property type="term" value="P:L-threonine catabolic process"/>
    <property type="evidence" value="ECO:0007669"/>
    <property type="project" value="TreeGrafter"/>
</dbReference>
<name>L8JDY8_9GAMM</name>
<proteinExistence type="inferred from homology"/>
<dbReference type="GO" id="GO:0003941">
    <property type="term" value="F:L-serine ammonia-lyase activity"/>
    <property type="evidence" value="ECO:0007669"/>
    <property type="project" value="TreeGrafter"/>
</dbReference>
<keyword evidence="4" id="KW-0456">Lyase</keyword>
<evidence type="ECO:0000256" key="1">
    <source>
        <dbReference type="ARBA" id="ARBA00001933"/>
    </source>
</evidence>
<accession>L8JDY8</accession>